<accession>A0A507DTD9</accession>
<evidence type="ECO:0000313" key="1">
    <source>
        <dbReference type="EMBL" id="TPX54731.1"/>
    </source>
</evidence>
<gene>
    <name evidence="1" type="ORF">PhCBS80983_g05799</name>
</gene>
<protein>
    <submittedName>
        <fullName evidence="1">Uncharacterized protein</fullName>
    </submittedName>
</protein>
<organism evidence="1 2">
    <name type="scientific">Powellomyces hirtus</name>
    <dbReference type="NCBI Taxonomy" id="109895"/>
    <lineage>
        <taxon>Eukaryota</taxon>
        <taxon>Fungi</taxon>
        <taxon>Fungi incertae sedis</taxon>
        <taxon>Chytridiomycota</taxon>
        <taxon>Chytridiomycota incertae sedis</taxon>
        <taxon>Chytridiomycetes</taxon>
        <taxon>Spizellomycetales</taxon>
        <taxon>Powellomycetaceae</taxon>
        <taxon>Powellomyces</taxon>
    </lineage>
</organism>
<name>A0A507DTD9_9FUNG</name>
<dbReference type="EMBL" id="QEAQ01000142">
    <property type="protein sequence ID" value="TPX54731.1"/>
    <property type="molecule type" value="Genomic_DNA"/>
</dbReference>
<dbReference type="AlphaFoldDB" id="A0A507DTD9"/>
<evidence type="ECO:0000313" key="2">
    <source>
        <dbReference type="Proteomes" id="UP000318582"/>
    </source>
</evidence>
<reference evidence="1 2" key="1">
    <citation type="journal article" date="2019" name="Sci. Rep.">
        <title>Comparative genomics of chytrid fungi reveal insights into the obligate biotrophic and pathogenic lifestyle of Synchytrium endobioticum.</title>
        <authorList>
            <person name="van de Vossenberg B.T.L.H."/>
            <person name="Warris S."/>
            <person name="Nguyen H.D.T."/>
            <person name="van Gent-Pelzer M.P.E."/>
            <person name="Joly D.L."/>
            <person name="van de Geest H.C."/>
            <person name="Bonants P.J.M."/>
            <person name="Smith D.S."/>
            <person name="Levesque C.A."/>
            <person name="van der Lee T.A.J."/>
        </authorList>
    </citation>
    <scope>NUCLEOTIDE SEQUENCE [LARGE SCALE GENOMIC DNA]</scope>
    <source>
        <strain evidence="1 2">CBS 809.83</strain>
    </source>
</reference>
<sequence length="36" mass="4238">MCYSMQRWRCDLLRRTRSRLRNGHGRSGCAGCSSYL</sequence>
<keyword evidence="2" id="KW-1185">Reference proteome</keyword>
<dbReference type="Proteomes" id="UP000318582">
    <property type="component" value="Unassembled WGS sequence"/>
</dbReference>
<comment type="caution">
    <text evidence="1">The sequence shown here is derived from an EMBL/GenBank/DDBJ whole genome shotgun (WGS) entry which is preliminary data.</text>
</comment>
<proteinExistence type="predicted"/>